<evidence type="ECO:0000313" key="4">
    <source>
        <dbReference type="EMBL" id="KAJ7954419.1"/>
    </source>
</evidence>
<dbReference type="PROSITE" id="PS50090">
    <property type="entry name" value="MYB_LIKE"/>
    <property type="match status" value="1"/>
</dbReference>
<keyword evidence="1" id="KW-0175">Coiled coil</keyword>
<dbReference type="Gene3D" id="1.10.10.60">
    <property type="entry name" value="Homeodomain-like"/>
    <property type="match status" value="1"/>
</dbReference>
<protein>
    <submittedName>
        <fullName evidence="4">Trihelix transcription factor ASR3-like</fullName>
    </submittedName>
</protein>
<keyword evidence="5" id="KW-1185">Reference proteome</keyword>
<dbReference type="Pfam" id="PF13837">
    <property type="entry name" value="Myb_DNA-bind_4"/>
    <property type="match status" value="1"/>
</dbReference>
<evidence type="ECO:0000256" key="1">
    <source>
        <dbReference type="SAM" id="Coils"/>
    </source>
</evidence>
<evidence type="ECO:0000313" key="5">
    <source>
        <dbReference type="Proteomes" id="UP001163823"/>
    </source>
</evidence>
<dbReference type="PANTHER" id="PTHR33492">
    <property type="entry name" value="OSJNBA0043A12.37 PROTEIN-RELATED"/>
    <property type="match status" value="1"/>
</dbReference>
<dbReference type="EMBL" id="JARAOO010000010">
    <property type="protein sequence ID" value="KAJ7954419.1"/>
    <property type="molecule type" value="Genomic_DNA"/>
</dbReference>
<dbReference type="KEGG" id="qsa:O6P43_026002"/>
<gene>
    <name evidence="4" type="ORF">O6P43_026002</name>
</gene>
<accession>A0AAD7PGT9</accession>
<dbReference type="AlphaFoldDB" id="A0AAD7PGT9"/>
<sequence>MSDPPTTLPLPSQNLPDPDRQTLHLPAIHRGATTSISPTISSPSSSHIREYRKGNWTIQETLTLITAKKLDDERRLKATTSAPIPDPTKAQCRTSGELRWKWVENYCWSQGCLRSQNQCNDKWDNLLRDYKKIRDYESKSSSSSDGSDQFPSYWTLDKHQRKEHNLPSNMVFEIYQAINDVLQRKHNTQSRNVVLLPSPTPVTIQPPPPSLPPPPPPMTAPTRSPSLVIPEQSSESLGTEESSENQESSETKRRKVRNNIGSSIMRSASVLARALQSCEEKKEKRHRELMELERRRIQMEEARNEVNQQGITNLVAAVTNLSGAIHSLISESDRQGRR</sequence>
<reference evidence="4" key="1">
    <citation type="journal article" date="2023" name="Science">
        <title>Elucidation of the pathway for biosynthesis of saponin adjuvants from the soapbark tree.</title>
        <authorList>
            <person name="Reed J."/>
            <person name="Orme A."/>
            <person name="El-Demerdash A."/>
            <person name="Owen C."/>
            <person name="Martin L.B.B."/>
            <person name="Misra R.C."/>
            <person name="Kikuchi S."/>
            <person name="Rejzek M."/>
            <person name="Martin A.C."/>
            <person name="Harkess A."/>
            <person name="Leebens-Mack J."/>
            <person name="Louveau T."/>
            <person name="Stephenson M.J."/>
            <person name="Osbourn A."/>
        </authorList>
    </citation>
    <scope>NUCLEOTIDE SEQUENCE</scope>
    <source>
        <strain evidence="4">S10</strain>
    </source>
</reference>
<evidence type="ECO:0000256" key="2">
    <source>
        <dbReference type="SAM" id="MobiDB-lite"/>
    </source>
</evidence>
<feature type="domain" description="Myb-like" evidence="3">
    <location>
        <begin position="48"/>
        <end position="127"/>
    </location>
</feature>
<feature type="coiled-coil region" evidence="1">
    <location>
        <begin position="275"/>
        <end position="309"/>
    </location>
</feature>
<feature type="region of interest" description="Disordered" evidence="2">
    <location>
        <begin position="1"/>
        <end position="21"/>
    </location>
</feature>
<feature type="compositionally biased region" description="Low complexity" evidence="2">
    <location>
        <begin position="220"/>
        <end position="248"/>
    </location>
</feature>
<dbReference type="Proteomes" id="UP001163823">
    <property type="component" value="Chromosome 10"/>
</dbReference>
<dbReference type="InterPro" id="IPR044822">
    <property type="entry name" value="Myb_DNA-bind_4"/>
</dbReference>
<comment type="caution">
    <text evidence="4">The sequence shown here is derived from an EMBL/GenBank/DDBJ whole genome shotgun (WGS) entry which is preliminary data.</text>
</comment>
<feature type="compositionally biased region" description="Pro residues" evidence="2">
    <location>
        <begin position="198"/>
        <end position="219"/>
    </location>
</feature>
<name>A0AAD7PGT9_QUISA</name>
<evidence type="ECO:0000259" key="3">
    <source>
        <dbReference type="PROSITE" id="PS50090"/>
    </source>
</evidence>
<dbReference type="InterPro" id="IPR001005">
    <property type="entry name" value="SANT/Myb"/>
</dbReference>
<proteinExistence type="predicted"/>
<feature type="region of interest" description="Disordered" evidence="2">
    <location>
        <begin position="195"/>
        <end position="261"/>
    </location>
</feature>
<organism evidence="4 5">
    <name type="scientific">Quillaja saponaria</name>
    <name type="common">Soap bark tree</name>
    <dbReference type="NCBI Taxonomy" id="32244"/>
    <lineage>
        <taxon>Eukaryota</taxon>
        <taxon>Viridiplantae</taxon>
        <taxon>Streptophyta</taxon>
        <taxon>Embryophyta</taxon>
        <taxon>Tracheophyta</taxon>
        <taxon>Spermatophyta</taxon>
        <taxon>Magnoliopsida</taxon>
        <taxon>eudicotyledons</taxon>
        <taxon>Gunneridae</taxon>
        <taxon>Pentapetalae</taxon>
        <taxon>rosids</taxon>
        <taxon>fabids</taxon>
        <taxon>Fabales</taxon>
        <taxon>Quillajaceae</taxon>
        <taxon>Quillaja</taxon>
    </lineage>
</organism>
<dbReference type="PANTHER" id="PTHR33492:SF11">
    <property type="entry name" value="OS04G0670900 PROTEIN"/>
    <property type="match status" value="1"/>
</dbReference>